<evidence type="ECO:0000313" key="2">
    <source>
        <dbReference type="Proteomes" id="UP000219422"/>
    </source>
</evidence>
<organism evidence="1 2">
    <name type="scientific">Sphingobium yanoikuyae</name>
    <name type="common">Sphingomonas yanoikuyae</name>
    <dbReference type="NCBI Taxonomy" id="13690"/>
    <lineage>
        <taxon>Bacteria</taxon>
        <taxon>Pseudomonadati</taxon>
        <taxon>Pseudomonadota</taxon>
        <taxon>Alphaproteobacteria</taxon>
        <taxon>Sphingomonadales</taxon>
        <taxon>Sphingomonadaceae</taxon>
        <taxon>Sphingobium</taxon>
    </lineage>
</organism>
<proteinExistence type="predicted"/>
<reference evidence="1 2" key="1">
    <citation type="submission" date="2017-10" db="EMBL/GenBank/DDBJ databases">
        <title>Sphingobium yanoikuyae S72.</title>
        <authorList>
            <person name="Sanchez E."/>
            <person name="Bustos P."/>
            <person name="Mendoza P."/>
            <person name="Guo X."/>
            <person name="Mendoza A."/>
        </authorList>
    </citation>
    <scope>NUCLEOTIDE SEQUENCE [LARGE SCALE GENOMIC DNA]</scope>
    <source>
        <strain evidence="1 2">S72</strain>
    </source>
</reference>
<protein>
    <submittedName>
        <fullName evidence="1">Uncharacterized protein</fullName>
    </submittedName>
</protein>
<gene>
    <name evidence="1" type="ORF">A6768_15825</name>
</gene>
<dbReference type="KEGG" id="sya:A6768_15825"/>
<evidence type="ECO:0000313" key="1">
    <source>
        <dbReference type="EMBL" id="ATI81315.1"/>
    </source>
</evidence>
<dbReference type="EMBL" id="CP023741">
    <property type="protein sequence ID" value="ATI81315.1"/>
    <property type="molecule type" value="Genomic_DNA"/>
</dbReference>
<accession>A0A291N266</accession>
<name>A0A291N266_SPHYA</name>
<sequence>MLMMTACSKNSGIPSDVAKQAYTDSIKALGCKLEDVQAGTDPHREADLAAKTGDRRFLGVNGITLLVSTHRIGQLDFDRTYGELVRRNGIRAIEGTSDVYGSDRRCFHLGSYEYTKHYNDRMIELSALADK</sequence>
<dbReference type="Proteomes" id="UP000219422">
    <property type="component" value="Chromosome"/>
</dbReference>
<dbReference type="AlphaFoldDB" id="A0A291N266"/>